<dbReference type="HAMAP" id="MF_00082">
    <property type="entry name" value="ArgB"/>
    <property type="match status" value="1"/>
</dbReference>
<comment type="pathway">
    <text evidence="1 8">Amino-acid biosynthesis; L-arginine biosynthesis; N(2)-acetyl-L-ornithine from L-glutamate: step 2/4.</text>
</comment>
<dbReference type="RefSeq" id="YP_009628601.1">
    <property type="nucleotide sequence ID" value="NC_042170.1"/>
</dbReference>
<dbReference type="PANTHER" id="PTHR23342:SF0">
    <property type="entry name" value="N-ACETYLGLUTAMATE SYNTHASE, MITOCHONDRIAL"/>
    <property type="match status" value="1"/>
</dbReference>
<feature type="binding site" evidence="8">
    <location>
        <position position="178"/>
    </location>
    <ligand>
        <name>substrate</name>
    </ligand>
</feature>
<dbReference type="GO" id="GO:0005524">
    <property type="term" value="F:ATP binding"/>
    <property type="evidence" value="ECO:0007669"/>
    <property type="project" value="UniProtKB-UniRule"/>
</dbReference>
<keyword evidence="2 8" id="KW-0055">Arginine biosynthesis</keyword>
<dbReference type="InterPro" id="IPR004662">
    <property type="entry name" value="AcgluKinase_fam"/>
</dbReference>
<feature type="binding site" evidence="8">
    <location>
        <position position="85"/>
    </location>
    <ligand>
        <name>substrate</name>
    </ligand>
</feature>
<evidence type="ECO:0000256" key="6">
    <source>
        <dbReference type="ARBA" id="ARBA00022777"/>
    </source>
</evidence>
<dbReference type="Gene3D" id="3.40.1160.10">
    <property type="entry name" value="Acetylglutamate kinase-like"/>
    <property type="match status" value="1"/>
</dbReference>
<dbReference type="GO" id="GO:0003991">
    <property type="term" value="F:acetylglutamate kinase activity"/>
    <property type="evidence" value="ECO:0007669"/>
    <property type="project" value="UniProtKB-UniRule"/>
</dbReference>
<keyword evidence="7 8" id="KW-0067">ATP-binding</keyword>
<keyword evidence="4 8" id="KW-0808">Transferase</keyword>
<evidence type="ECO:0000256" key="2">
    <source>
        <dbReference type="ARBA" id="ARBA00022571"/>
    </source>
</evidence>
<name>A0A4D6BK07_9FLOR</name>
<evidence type="ECO:0000256" key="7">
    <source>
        <dbReference type="ARBA" id="ARBA00022840"/>
    </source>
</evidence>
<accession>A0A4D6BK07</accession>
<evidence type="ECO:0000256" key="5">
    <source>
        <dbReference type="ARBA" id="ARBA00022741"/>
    </source>
</evidence>
<dbReference type="NCBIfam" id="TIGR00761">
    <property type="entry name" value="argB"/>
    <property type="match status" value="1"/>
</dbReference>
<dbReference type="FunFam" id="3.40.1160.10:FF:000004">
    <property type="entry name" value="Acetylglutamate kinase"/>
    <property type="match status" value="1"/>
</dbReference>
<keyword evidence="5 8" id="KW-0547">Nucleotide-binding</keyword>
<comment type="function">
    <text evidence="8">Catalyzes the ATP-dependent phosphorylation of N-acetyl-L-glutamate.</text>
</comment>
<evidence type="ECO:0000256" key="1">
    <source>
        <dbReference type="ARBA" id="ARBA00004828"/>
    </source>
</evidence>
<protein>
    <recommendedName>
        <fullName evidence="8">Acetylglutamate kinase</fullName>
        <ecNumber evidence="8">2.7.2.8</ecNumber>
    </recommendedName>
    <alternativeName>
        <fullName evidence="8">N-acetyl-L-glutamate 5-phosphotransferase</fullName>
    </alternativeName>
    <alternativeName>
        <fullName evidence="8">NAG kinase</fullName>
        <shortName evidence="8">NAGK</shortName>
    </alternativeName>
</protein>
<feature type="site" description="Transition state stabilizer" evidence="8">
    <location>
        <position position="241"/>
    </location>
</feature>
<dbReference type="PRINTS" id="PR00474">
    <property type="entry name" value="GLU5KINASE"/>
</dbReference>
<keyword evidence="10" id="KW-0934">Plastid</keyword>
<organism evidence="10">
    <name type="scientific">Acrochaetium secundatum</name>
    <dbReference type="NCBI Taxonomy" id="209631"/>
    <lineage>
        <taxon>Eukaryota</taxon>
        <taxon>Rhodophyta</taxon>
        <taxon>Florideophyceae</taxon>
        <taxon>Nemaliophycidae</taxon>
        <taxon>Acrochaetiales</taxon>
        <taxon>Acrochaetiaceae</taxon>
        <taxon>Acrochaetium</taxon>
    </lineage>
</organism>
<dbReference type="GeneID" id="40138496"/>
<evidence type="ECO:0000256" key="4">
    <source>
        <dbReference type="ARBA" id="ARBA00022679"/>
    </source>
</evidence>
<feature type="domain" description="Aspartate/glutamate/uridylate kinase" evidence="9">
    <location>
        <begin position="23"/>
        <end position="260"/>
    </location>
</feature>
<evidence type="ECO:0000256" key="8">
    <source>
        <dbReference type="HAMAP-Rule" id="MF_00082"/>
    </source>
</evidence>
<dbReference type="PIRSF" id="PIRSF000728">
    <property type="entry name" value="NAGK"/>
    <property type="match status" value="1"/>
</dbReference>
<dbReference type="InterPro" id="IPR036393">
    <property type="entry name" value="AceGlu_kinase-like_sf"/>
</dbReference>
<feature type="binding site" evidence="8">
    <location>
        <begin position="63"/>
        <end position="64"/>
    </location>
    <ligand>
        <name>substrate</name>
    </ligand>
</feature>
<dbReference type="Pfam" id="PF00696">
    <property type="entry name" value="AA_kinase"/>
    <property type="match status" value="1"/>
</dbReference>
<proteinExistence type="inferred from homology"/>
<evidence type="ECO:0000313" key="10">
    <source>
        <dbReference type="EMBL" id="QBX88384.1"/>
    </source>
</evidence>
<dbReference type="InterPro" id="IPR001048">
    <property type="entry name" value="Asp/Glu/Uridylate_kinase"/>
</dbReference>
<reference evidence="10" key="1">
    <citation type="journal article" date="2019" name="Phycologia">
        <title>Chloroplast and mitochondrial genomes of Balbiania investiens (Balbianiales, Nemaliophycidae).</title>
        <authorList>
            <person name="Evans J.R."/>
            <person name="StAmour N."/>
            <person name="Verbruggen H."/>
            <person name="Salomaki E.D."/>
            <person name="Vis M.L."/>
        </authorList>
    </citation>
    <scope>NUCLEOTIDE SEQUENCE</scope>
</reference>
<feature type="site" description="Transition state stabilizer" evidence="8">
    <location>
        <position position="28"/>
    </location>
</feature>
<dbReference type="PANTHER" id="PTHR23342">
    <property type="entry name" value="N-ACETYLGLUTAMATE SYNTHASE"/>
    <property type="match status" value="1"/>
</dbReference>
<dbReference type="EC" id="2.7.2.8" evidence="8"/>
<dbReference type="InterPro" id="IPR001057">
    <property type="entry name" value="Glu/AcGlu_kinase"/>
</dbReference>
<gene>
    <name evidence="8 10" type="primary">argB</name>
</gene>
<evidence type="ECO:0000259" key="9">
    <source>
        <dbReference type="Pfam" id="PF00696"/>
    </source>
</evidence>
<dbReference type="SUPFAM" id="SSF53633">
    <property type="entry name" value="Carbamate kinase-like"/>
    <property type="match status" value="1"/>
</dbReference>
<sequence>MNRIFEAETIISLMPYLNNKTNKKVVIKYGGAAMIDNNLTVKVIEDIAILSLLGFNITLVHGGGPMINQWLQKIKIEPKFEDGVRITDVETMEVVQMVLAGKVNKNLVDLFKQYNLQAVGISGQDANLIVPEPMQILSNNRVADIKSVNIELLNILLEKNYIPIIAPTASDHCGVSYNINADIVAGRVASSLKADNLIILTDTEGILQDNEDSSSIISHLNLDETSRLIDKGIIQGGMLPKVNCCIQALNNGVKVTRIIDGRIPHSLLLSLLSDTTVGSMISL</sequence>
<dbReference type="AlphaFoldDB" id="A0A4D6BK07"/>
<keyword evidence="3 8" id="KW-0028">Amino-acid biosynthesis</keyword>
<comment type="similarity">
    <text evidence="8">Belongs to the acetylglutamate kinase family. ArgB subfamily.</text>
</comment>
<dbReference type="GO" id="GO:0005737">
    <property type="term" value="C:cytoplasm"/>
    <property type="evidence" value="ECO:0007669"/>
    <property type="project" value="InterPro"/>
</dbReference>
<comment type="catalytic activity">
    <reaction evidence="8">
        <text>N-acetyl-L-glutamate + ATP = N-acetyl-L-glutamyl 5-phosphate + ADP</text>
        <dbReference type="Rhea" id="RHEA:14629"/>
        <dbReference type="ChEBI" id="CHEBI:30616"/>
        <dbReference type="ChEBI" id="CHEBI:44337"/>
        <dbReference type="ChEBI" id="CHEBI:57936"/>
        <dbReference type="ChEBI" id="CHEBI:456216"/>
        <dbReference type="EC" id="2.7.2.8"/>
    </reaction>
</comment>
<dbReference type="UniPathway" id="UPA00068">
    <property type="reaction ID" value="UER00107"/>
</dbReference>
<evidence type="ECO:0000256" key="3">
    <source>
        <dbReference type="ARBA" id="ARBA00022605"/>
    </source>
</evidence>
<keyword evidence="6 8" id="KW-0418">Kinase</keyword>
<dbReference type="GO" id="GO:0042450">
    <property type="term" value="P:L-arginine biosynthetic process via ornithine"/>
    <property type="evidence" value="ECO:0007669"/>
    <property type="project" value="UniProtKB-UniRule"/>
</dbReference>
<dbReference type="EMBL" id="MH026107">
    <property type="protein sequence ID" value="QBX88384.1"/>
    <property type="molecule type" value="Genomic_DNA"/>
</dbReference>
<dbReference type="InterPro" id="IPR037528">
    <property type="entry name" value="ArgB"/>
</dbReference>
<geneLocation type="plastid" evidence="10"/>